<comment type="cofactor">
    <cofactor evidence="1">
        <name>Zn(2+)</name>
        <dbReference type="ChEBI" id="CHEBI:29105"/>
    </cofactor>
</comment>
<feature type="domain" description="Cobalamin-independent methionine synthase MetE C-terminal/archaeal" evidence="4">
    <location>
        <begin position="86"/>
        <end position="179"/>
    </location>
</feature>
<dbReference type="PATRIC" id="fig|1125717.3.peg.693"/>
<evidence type="ECO:0000256" key="3">
    <source>
        <dbReference type="ARBA" id="ARBA00022833"/>
    </source>
</evidence>
<dbReference type="GO" id="GO:0008270">
    <property type="term" value="F:zinc ion binding"/>
    <property type="evidence" value="ECO:0007669"/>
    <property type="project" value="InterPro"/>
</dbReference>
<keyword evidence="2" id="KW-0479">Metal-binding</keyword>
<evidence type="ECO:0000256" key="1">
    <source>
        <dbReference type="ARBA" id="ARBA00001947"/>
    </source>
</evidence>
<dbReference type="SUPFAM" id="SSF51726">
    <property type="entry name" value="UROD/MetE-like"/>
    <property type="match status" value="2"/>
</dbReference>
<evidence type="ECO:0000313" key="6">
    <source>
        <dbReference type="Proteomes" id="UP000004578"/>
    </source>
</evidence>
<dbReference type="PANTHER" id="PTHR30519">
    <property type="entry name" value="5-METHYLTETRAHYDROPTEROYLTRIGLUTAMATE--HOMOCYSTEINE METHYLTRANSFERASE"/>
    <property type="match status" value="1"/>
</dbReference>
<evidence type="ECO:0000259" key="4">
    <source>
        <dbReference type="Pfam" id="PF01717"/>
    </source>
</evidence>
<evidence type="ECO:0000313" key="5">
    <source>
        <dbReference type="EMBL" id="EJF47101.1"/>
    </source>
</evidence>
<dbReference type="GO" id="GO:0003871">
    <property type="term" value="F:5-methyltetrahydropteroyltriglutamate-homocysteine S-methyltransferase activity"/>
    <property type="evidence" value="ECO:0007669"/>
    <property type="project" value="InterPro"/>
</dbReference>
<keyword evidence="6" id="KW-1185">Reference proteome</keyword>
<name>J0XEG2_9ACTO</name>
<organism evidence="5 6">
    <name type="scientific">Schaalia georgiae F0490</name>
    <dbReference type="NCBI Taxonomy" id="1125717"/>
    <lineage>
        <taxon>Bacteria</taxon>
        <taxon>Bacillati</taxon>
        <taxon>Actinomycetota</taxon>
        <taxon>Actinomycetes</taxon>
        <taxon>Actinomycetales</taxon>
        <taxon>Actinomycetaceae</taxon>
        <taxon>Schaalia</taxon>
    </lineage>
</organism>
<dbReference type="Gene3D" id="3.20.20.210">
    <property type="match status" value="2"/>
</dbReference>
<sequence length="189" mass="20327">MLARTGVEALHVDTGRGSLPVGADLSDVVVVVGAIDGRNIRRADLAAARDTLERARALGARAVTVATTNSLQHVPHDTALEQWDDERLNTDLHSWLAFADQKVEEVVTLARGLDHGIGPGVWDIHSPRVPGVDELVGLIEAAAESVPLRRLWVNPDCGLKTRGYAETEESLANLVGAARRVRARRGAQD</sequence>
<comment type="caution">
    <text evidence="5">The sequence shown here is derived from an EMBL/GenBank/DDBJ whole genome shotgun (WGS) entry which is preliminary data.</text>
</comment>
<dbReference type="UniPathway" id="UPA00051">
    <property type="reaction ID" value="UER00082"/>
</dbReference>
<dbReference type="GO" id="GO:0009086">
    <property type="term" value="P:methionine biosynthetic process"/>
    <property type="evidence" value="ECO:0007669"/>
    <property type="project" value="InterPro"/>
</dbReference>
<dbReference type="Pfam" id="PF01717">
    <property type="entry name" value="Meth_synt_2"/>
    <property type="match status" value="1"/>
</dbReference>
<proteinExistence type="predicted"/>
<protein>
    <submittedName>
        <fullName evidence="5">Methionine synthase, vitamin-B12 independent domain protein</fullName>
    </submittedName>
</protein>
<keyword evidence="3" id="KW-0862">Zinc</keyword>
<reference evidence="5 6" key="1">
    <citation type="submission" date="2012-05" db="EMBL/GenBank/DDBJ databases">
        <authorList>
            <person name="Harkins D.M."/>
            <person name="Madupu R."/>
            <person name="Durkin A.S."/>
            <person name="Torralba M."/>
            <person name="Methe B."/>
            <person name="Sutton G.G."/>
            <person name="Nelson K.E."/>
        </authorList>
    </citation>
    <scope>NUCLEOTIDE SEQUENCE [LARGE SCALE GENOMIC DNA]</scope>
    <source>
        <strain evidence="5 6">F0490</strain>
    </source>
</reference>
<dbReference type="Proteomes" id="UP000004578">
    <property type="component" value="Unassembled WGS sequence"/>
</dbReference>
<evidence type="ECO:0000256" key="2">
    <source>
        <dbReference type="ARBA" id="ARBA00022723"/>
    </source>
</evidence>
<dbReference type="InterPro" id="IPR038071">
    <property type="entry name" value="UROD/MetE-like_sf"/>
</dbReference>
<gene>
    <name evidence="5" type="ORF">HMPREF1317_1361</name>
</gene>
<accession>J0XEG2</accession>
<dbReference type="InterPro" id="IPR002629">
    <property type="entry name" value="Met_Synth_C/arc"/>
</dbReference>
<dbReference type="EMBL" id="AKFS01000103">
    <property type="protein sequence ID" value="EJF47101.1"/>
    <property type="molecule type" value="Genomic_DNA"/>
</dbReference>
<dbReference type="AlphaFoldDB" id="J0XEG2"/>